<name>A0A926ETJ9_9FIRM</name>
<dbReference type="EMBL" id="JACRTG010000018">
    <property type="protein sequence ID" value="MBC8588245.1"/>
    <property type="molecule type" value="Genomic_DNA"/>
</dbReference>
<protein>
    <submittedName>
        <fullName evidence="5">Phosphate butyryltransferase</fullName>
        <ecNumber evidence="5">2.3.1.19</ecNumber>
    </submittedName>
</protein>
<evidence type="ECO:0000313" key="6">
    <source>
        <dbReference type="Proteomes" id="UP000601171"/>
    </source>
</evidence>
<reference evidence="5" key="1">
    <citation type="submission" date="2020-08" db="EMBL/GenBank/DDBJ databases">
        <title>Genome public.</title>
        <authorList>
            <person name="Liu C."/>
            <person name="Sun Q."/>
        </authorList>
    </citation>
    <scope>NUCLEOTIDE SEQUENCE</scope>
    <source>
        <strain evidence="5">BX21</strain>
    </source>
</reference>
<feature type="domain" description="Phosphate acetyl/butaryl transferase" evidence="4">
    <location>
        <begin position="79"/>
        <end position="294"/>
    </location>
</feature>
<dbReference type="NCBIfam" id="NF006045">
    <property type="entry name" value="PRK08190.1"/>
    <property type="match status" value="1"/>
</dbReference>
<dbReference type="RefSeq" id="WP_262429694.1">
    <property type="nucleotide sequence ID" value="NZ_JACRTG010000018.1"/>
</dbReference>
<dbReference type="NCBIfam" id="NF004472">
    <property type="entry name" value="PRK05805.1"/>
    <property type="match status" value="1"/>
</dbReference>
<dbReference type="EC" id="2.3.1.19" evidence="5"/>
<comment type="caution">
    <text evidence="5">The sequence shown here is derived from an EMBL/GenBank/DDBJ whole genome shotgun (WGS) entry which is preliminary data.</text>
</comment>
<proteinExistence type="inferred from homology"/>
<dbReference type="Pfam" id="PF01515">
    <property type="entry name" value="PTA_PTB"/>
    <property type="match status" value="2"/>
</dbReference>
<feature type="domain" description="Phosphate acetyl/butaryl transferase" evidence="4">
    <location>
        <begin position="9"/>
        <end position="74"/>
    </location>
</feature>
<sequence>MAKDFEELLLLAQEKGPKRISVAVAEDKGVLSAIKIAKDRGIIEPVLVGNKEKIALIAKEVGLNLNDVEIIHEEDGIQASRIATELVMEKEADVLMKGLIDTSIIMKQVLDKEIGLRGANVISHIALFEVPTYHKIFMVTDAAMNIAPDLVQKKEIIENAVNMALSIGISMPKVAVLAAKEKVSPKMEATIDAQELKIMNEDGVIKNCIVDGPLALDNAINKDSAKIKGIESDVAGDADILIVPDIEAGNVLYKALTFLANAKSAGLIVGARAPIVLTSRADNEEAKLNSIALATLMASMGGDYA</sequence>
<dbReference type="InterPro" id="IPR050500">
    <property type="entry name" value="Phos_Acetyltrans/Butyryltrans"/>
</dbReference>
<dbReference type="InterPro" id="IPR012147">
    <property type="entry name" value="P_Ac_Bu_trans"/>
</dbReference>
<comment type="similarity">
    <text evidence="1">Belongs to the phosphate acetyltransferase and butyryltransferase family.</text>
</comment>
<gene>
    <name evidence="5" type="ORF">H8707_08325</name>
</gene>
<keyword evidence="3 5" id="KW-0012">Acyltransferase</keyword>
<accession>A0A926ETJ9</accession>
<keyword evidence="2 5" id="KW-0808">Transferase</keyword>
<dbReference type="PANTHER" id="PTHR43356:SF2">
    <property type="entry name" value="PHOSPHATE ACETYLTRANSFERASE"/>
    <property type="match status" value="1"/>
</dbReference>
<dbReference type="Gene3D" id="3.40.718.10">
    <property type="entry name" value="Isopropylmalate Dehydrogenase"/>
    <property type="match status" value="1"/>
</dbReference>
<dbReference type="PIRSF" id="PIRSF000428">
    <property type="entry name" value="P_Ac_trans"/>
    <property type="match status" value="1"/>
</dbReference>
<dbReference type="InterPro" id="IPR002505">
    <property type="entry name" value="PTA_PTB"/>
</dbReference>
<evidence type="ECO:0000256" key="2">
    <source>
        <dbReference type="ARBA" id="ARBA00022679"/>
    </source>
</evidence>
<evidence type="ECO:0000256" key="1">
    <source>
        <dbReference type="ARBA" id="ARBA00005656"/>
    </source>
</evidence>
<dbReference type="SUPFAM" id="SSF53659">
    <property type="entry name" value="Isocitrate/Isopropylmalate dehydrogenase-like"/>
    <property type="match status" value="1"/>
</dbReference>
<dbReference type="Proteomes" id="UP000601171">
    <property type="component" value="Unassembled WGS sequence"/>
</dbReference>
<dbReference type="GO" id="GO:0050182">
    <property type="term" value="F:phosphate butyryltransferase activity"/>
    <property type="evidence" value="ECO:0007669"/>
    <property type="project" value="UniProtKB-EC"/>
</dbReference>
<evidence type="ECO:0000259" key="4">
    <source>
        <dbReference type="Pfam" id="PF01515"/>
    </source>
</evidence>
<keyword evidence="6" id="KW-1185">Reference proteome</keyword>
<evidence type="ECO:0000256" key="3">
    <source>
        <dbReference type="ARBA" id="ARBA00023315"/>
    </source>
</evidence>
<evidence type="ECO:0000313" key="5">
    <source>
        <dbReference type="EMBL" id="MBC8588245.1"/>
    </source>
</evidence>
<dbReference type="AlphaFoldDB" id="A0A926ETJ9"/>
<dbReference type="PANTHER" id="PTHR43356">
    <property type="entry name" value="PHOSPHATE ACETYLTRANSFERASE"/>
    <property type="match status" value="1"/>
</dbReference>
<organism evidence="5 6">
    <name type="scientific">Paratissierella segnis</name>
    <dbReference type="NCBI Taxonomy" id="2763679"/>
    <lineage>
        <taxon>Bacteria</taxon>
        <taxon>Bacillati</taxon>
        <taxon>Bacillota</taxon>
        <taxon>Tissierellia</taxon>
        <taxon>Tissierellales</taxon>
        <taxon>Tissierellaceae</taxon>
        <taxon>Paratissierella</taxon>
    </lineage>
</organism>